<feature type="compositionally biased region" description="Acidic residues" evidence="1">
    <location>
        <begin position="49"/>
        <end position="64"/>
    </location>
</feature>
<name>A0ABR4BQ70_9HELO</name>
<dbReference type="PANTHER" id="PTHR37490:SF1">
    <property type="entry name" value="GLYCOSYLTRANSFERASE 2-LIKE DOMAIN-CONTAINING PROTEIN"/>
    <property type="match status" value="1"/>
</dbReference>
<keyword evidence="2" id="KW-1133">Transmembrane helix</keyword>
<sequence length="789" mass="88058">MENAGWKPQLREGKEDEEILLADRRSSESMSLSGRGSERGRIEDRAEKEDEDETEDEDDDGDENDSAKGEGELTRGLSRSTKSTIWLVLMSMSTLIGRRLLRGGFPYPFFLVLLIQSIAWILVALLTLVSLLRKFSSKAIKSQDIDEEYSWFATIFIISRTLLASSLAGVAALCGALSLRHSPNLPVLVMLPITTYVFDSLLFRLAYVFCLLPRGQSTSIRKSYRVIIVWLFSVPPIYLDYKLNNRSIVVAIVGFGLISLSKVISKIGPKFEPKGSGAFRWDTPLHFYLIQGIAPLTISWIAATKYENVIAAHHAFSSWGWFYSLLTLAPGIVLQQLFFASMNNAHPFFPQKHVGGALEDPSENATDAIASTLQAGFWTIIIGVLGQEKNFLDWMQVIPVTLIYIVCVGPKHIAYYPPRFLNLFIRLFRRRQLPVHPEPWQLFFFSVTTTVIFAILISCNIMFWVDTVAYSRDAKTWLGPATPNLDTIHQPAVLRSIDIVIAHSQGDPISTISSLIDTITFHQYFNPRVIVYSKDPSFDMTQETGQKIKGKFGGDLVLKKLSNTGGVPATFLHHILDTWPTMNVQAVFLSTATTNDYTLPLHKKRLTDYFTPMGFPLPDSTPKTGFLNLGESESCFCGQCTDSSGWEDSFHLVPSMFSAARPGTTSCESVLLTYGNNFIASAARIKGVKQDVWQMLYDGLVDTNLDNAWAHKKEKMPVMLPGEEGKDRWAKGGVYGSPDSLANPYLGLTIERLWAILLQCSKPEIAWGCPSLEIGWRTGGSKEDCGCIE</sequence>
<feature type="compositionally biased region" description="Basic and acidic residues" evidence="1">
    <location>
        <begin position="36"/>
        <end position="48"/>
    </location>
</feature>
<organism evidence="3 4">
    <name type="scientific">Oculimacula yallundae</name>
    <dbReference type="NCBI Taxonomy" id="86028"/>
    <lineage>
        <taxon>Eukaryota</taxon>
        <taxon>Fungi</taxon>
        <taxon>Dikarya</taxon>
        <taxon>Ascomycota</taxon>
        <taxon>Pezizomycotina</taxon>
        <taxon>Leotiomycetes</taxon>
        <taxon>Helotiales</taxon>
        <taxon>Ploettnerulaceae</taxon>
        <taxon>Oculimacula</taxon>
    </lineage>
</organism>
<keyword evidence="2" id="KW-0472">Membrane</keyword>
<evidence type="ECO:0000313" key="3">
    <source>
        <dbReference type="EMBL" id="KAL2059887.1"/>
    </source>
</evidence>
<feature type="transmembrane region" description="Helical" evidence="2">
    <location>
        <begin position="322"/>
        <end position="342"/>
    </location>
</feature>
<comment type="caution">
    <text evidence="3">The sequence shown here is derived from an EMBL/GenBank/DDBJ whole genome shotgun (WGS) entry which is preliminary data.</text>
</comment>
<feature type="transmembrane region" description="Helical" evidence="2">
    <location>
        <begin position="285"/>
        <end position="302"/>
    </location>
</feature>
<feature type="region of interest" description="Disordered" evidence="1">
    <location>
        <begin position="1"/>
        <end position="76"/>
    </location>
</feature>
<keyword evidence="2" id="KW-0812">Transmembrane</keyword>
<dbReference type="PANTHER" id="PTHR37490">
    <property type="entry name" value="EXPRESSED PROTEIN"/>
    <property type="match status" value="1"/>
</dbReference>
<feature type="transmembrane region" description="Helical" evidence="2">
    <location>
        <begin position="107"/>
        <end position="131"/>
    </location>
</feature>
<evidence type="ECO:0000256" key="2">
    <source>
        <dbReference type="SAM" id="Phobius"/>
    </source>
</evidence>
<proteinExistence type="predicted"/>
<evidence type="ECO:0000313" key="4">
    <source>
        <dbReference type="Proteomes" id="UP001595075"/>
    </source>
</evidence>
<gene>
    <name evidence="3" type="ORF">VTL71DRAFT_10042</name>
</gene>
<feature type="transmembrane region" description="Helical" evidence="2">
    <location>
        <begin position="247"/>
        <end position="264"/>
    </location>
</feature>
<dbReference type="EMBL" id="JAZHXI010000025">
    <property type="protein sequence ID" value="KAL2059887.1"/>
    <property type="molecule type" value="Genomic_DNA"/>
</dbReference>
<evidence type="ECO:0000256" key="1">
    <source>
        <dbReference type="SAM" id="MobiDB-lite"/>
    </source>
</evidence>
<reference evidence="3 4" key="1">
    <citation type="journal article" date="2024" name="Commun. Biol.">
        <title>Comparative genomic analysis of thermophilic fungi reveals convergent evolutionary adaptations and gene losses.</title>
        <authorList>
            <person name="Steindorff A.S."/>
            <person name="Aguilar-Pontes M.V."/>
            <person name="Robinson A.J."/>
            <person name="Andreopoulos B."/>
            <person name="LaButti K."/>
            <person name="Kuo A."/>
            <person name="Mondo S."/>
            <person name="Riley R."/>
            <person name="Otillar R."/>
            <person name="Haridas S."/>
            <person name="Lipzen A."/>
            <person name="Grimwood J."/>
            <person name="Schmutz J."/>
            <person name="Clum A."/>
            <person name="Reid I.D."/>
            <person name="Moisan M.C."/>
            <person name="Butler G."/>
            <person name="Nguyen T.T.M."/>
            <person name="Dewar K."/>
            <person name="Conant G."/>
            <person name="Drula E."/>
            <person name="Henrissat B."/>
            <person name="Hansel C."/>
            <person name="Singer S."/>
            <person name="Hutchinson M.I."/>
            <person name="de Vries R.P."/>
            <person name="Natvig D.O."/>
            <person name="Powell A.J."/>
            <person name="Tsang A."/>
            <person name="Grigoriev I.V."/>
        </authorList>
    </citation>
    <scope>NUCLEOTIDE SEQUENCE [LARGE SCALE GENOMIC DNA]</scope>
    <source>
        <strain evidence="3 4">CBS 494.80</strain>
    </source>
</reference>
<keyword evidence="4" id="KW-1185">Reference proteome</keyword>
<dbReference type="Proteomes" id="UP001595075">
    <property type="component" value="Unassembled WGS sequence"/>
</dbReference>
<feature type="transmembrane region" description="Helical" evidence="2">
    <location>
        <begin position="151"/>
        <end position="179"/>
    </location>
</feature>
<feature type="transmembrane region" description="Helical" evidence="2">
    <location>
        <begin position="185"/>
        <end position="212"/>
    </location>
</feature>
<accession>A0ABR4BQ70</accession>
<feature type="transmembrane region" description="Helical" evidence="2">
    <location>
        <begin position="440"/>
        <end position="465"/>
    </location>
</feature>
<protein>
    <submittedName>
        <fullName evidence="3">Uncharacterized protein</fullName>
    </submittedName>
</protein>